<comment type="caution">
    <text evidence="1">The sequence shown here is derived from an EMBL/GenBank/DDBJ whole genome shotgun (WGS) entry which is preliminary data.</text>
</comment>
<dbReference type="AlphaFoldDB" id="A0A2H0TCL2"/>
<protein>
    <submittedName>
        <fullName evidence="1">Uncharacterized protein</fullName>
    </submittedName>
</protein>
<name>A0A2H0TCL2_9BACT</name>
<organism evidence="1 2">
    <name type="scientific">Candidatus Nomurabacteria bacterium CG10_big_fil_rev_8_21_14_0_10_35_16</name>
    <dbReference type="NCBI Taxonomy" id="1974731"/>
    <lineage>
        <taxon>Bacteria</taxon>
        <taxon>Candidatus Nomuraibacteriota</taxon>
    </lineage>
</organism>
<evidence type="ECO:0000313" key="2">
    <source>
        <dbReference type="Proteomes" id="UP000230094"/>
    </source>
</evidence>
<dbReference type="EMBL" id="PFCQ01000014">
    <property type="protein sequence ID" value="PIR68124.1"/>
    <property type="molecule type" value="Genomic_DNA"/>
</dbReference>
<gene>
    <name evidence="1" type="ORF">COU49_03030</name>
</gene>
<proteinExistence type="predicted"/>
<dbReference type="Proteomes" id="UP000230094">
    <property type="component" value="Unassembled WGS sequence"/>
</dbReference>
<sequence length="364" mass="42152">MKKMKDKNNEIVINKQDVVPYIYFVCSMAQRGKMYGGLSGKSDYIGGVFDRWINIIPESVIFNKHFLPKIADNLEVISDYYEYNPKKSGIAPDVLGVKNGTRAIPFVEYVNKWQALNNAPQIEVKSFKKAQYMVSLRNQGYDKQYLVMVDTNLDSDYLLPFFEQIVTSEDIYNKLKMDDSVFIKKNENKDLLPVTKIKRDNTDLGSLKLITVCLASDFMQCSNLYNGGESPFYIKEIKETRTPRTLTQTVSFSGLVKKNKNNLYCWKDNKLDSNTKHKLLDIHVENLDKIKFLKNSKSSITIYTKDKAQINDMPLEANKTYIIKFQLLDRSGSNNGEYFMHKSIIDKIPSKENMMLNDIRQYLK</sequence>
<evidence type="ECO:0000313" key="1">
    <source>
        <dbReference type="EMBL" id="PIR68124.1"/>
    </source>
</evidence>
<accession>A0A2H0TCL2</accession>
<reference evidence="2" key="1">
    <citation type="submission" date="2017-09" db="EMBL/GenBank/DDBJ databases">
        <title>Depth-based differentiation of microbial function through sediment-hosted aquifers and enrichment of novel symbionts in the deep terrestrial subsurface.</title>
        <authorList>
            <person name="Probst A.J."/>
            <person name="Ladd B."/>
            <person name="Jarett J.K."/>
            <person name="Geller-Mcgrath D.E."/>
            <person name="Sieber C.M.K."/>
            <person name="Emerson J.B."/>
            <person name="Anantharaman K."/>
            <person name="Thomas B.C."/>
            <person name="Malmstrom R."/>
            <person name="Stieglmeier M."/>
            <person name="Klingl A."/>
            <person name="Woyke T."/>
            <person name="Ryan C.M."/>
            <person name="Banfield J.F."/>
        </authorList>
    </citation>
    <scope>NUCLEOTIDE SEQUENCE [LARGE SCALE GENOMIC DNA]</scope>
</reference>